<protein>
    <submittedName>
        <fullName evidence="1">Insulin-like growth factor binding protein, N-terminal</fullName>
    </submittedName>
</protein>
<sequence length="269" mass="32247">MANFQEIRDFNYKYEIKQQISNQVQFQSYFILNTWQQYEEFKSLLQMQKKESILYFLELRLLVKEEISLQNQIIESMSKENIENTKMYFKINQKNYGSEKICECQENEYFNTDSKKCVQCDKNCKLCNQQECIECEDGFQIKNINQLRNMCLCKMGTYYDKISNTCKYCQQENCLECETSQKCKKCEAIVNQNGDLDWDWCNIDQNENQQQNLKQNDQISILNAGQSEQNNHDKRNGLLINILLLLSIFFQQYGLDILCKKFMEKQNYE</sequence>
<dbReference type="SUPFAM" id="SSF57184">
    <property type="entry name" value="Growth factor receptor domain"/>
    <property type="match status" value="1"/>
</dbReference>
<evidence type="ECO:0000313" key="2">
    <source>
        <dbReference type="Proteomes" id="UP000054937"/>
    </source>
</evidence>
<gene>
    <name evidence="1" type="ORF">PPERSA_07582</name>
</gene>
<dbReference type="OrthoDB" id="300641at2759"/>
<dbReference type="InterPro" id="IPR009030">
    <property type="entry name" value="Growth_fac_rcpt_cys_sf"/>
</dbReference>
<organism evidence="1 2">
    <name type="scientific">Pseudocohnilembus persalinus</name>
    <name type="common">Ciliate</name>
    <dbReference type="NCBI Taxonomy" id="266149"/>
    <lineage>
        <taxon>Eukaryota</taxon>
        <taxon>Sar</taxon>
        <taxon>Alveolata</taxon>
        <taxon>Ciliophora</taxon>
        <taxon>Intramacronucleata</taxon>
        <taxon>Oligohymenophorea</taxon>
        <taxon>Scuticociliatia</taxon>
        <taxon>Philasterida</taxon>
        <taxon>Pseudocohnilembidae</taxon>
        <taxon>Pseudocohnilembus</taxon>
    </lineage>
</organism>
<dbReference type="EMBL" id="LDAU01000080">
    <property type="protein sequence ID" value="KRX07832.1"/>
    <property type="molecule type" value="Genomic_DNA"/>
</dbReference>
<dbReference type="Gene3D" id="2.10.220.10">
    <property type="entry name" value="Hormone Receptor, Insulin-like Growth Factor Receptor 1, Chain A, domain 2"/>
    <property type="match status" value="1"/>
</dbReference>
<comment type="caution">
    <text evidence="1">The sequence shown here is derived from an EMBL/GenBank/DDBJ whole genome shotgun (WGS) entry which is preliminary data.</text>
</comment>
<name>A0A0V0R102_PSEPJ</name>
<proteinExistence type="predicted"/>
<accession>A0A0V0R102</accession>
<keyword evidence="2" id="KW-1185">Reference proteome</keyword>
<dbReference type="Proteomes" id="UP000054937">
    <property type="component" value="Unassembled WGS sequence"/>
</dbReference>
<dbReference type="AlphaFoldDB" id="A0A0V0R102"/>
<reference evidence="1 2" key="1">
    <citation type="journal article" date="2015" name="Sci. Rep.">
        <title>Genome of the facultative scuticociliatosis pathogen Pseudocohnilembus persalinus provides insight into its virulence through horizontal gene transfer.</title>
        <authorList>
            <person name="Xiong J."/>
            <person name="Wang G."/>
            <person name="Cheng J."/>
            <person name="Tian M."/>
            <person name="Pan X."/>
            <person name="Warren A."/>
            <person name="Jiang C."/>
            <person name="Yuan D."/>
            <person name="Miao W."/>
        </authorList>
    </citation>
    <scope>NUCLEOTIDE SEQUENCE [LARGE SCALE GENOMIC DNA]</scope>
    <source>
        <strain evidence="1">36N120E</strain>
    </source>
</reference>
<dbReference type="InParanoid" id="A0A0V0R102"/>
<evidence type="ECO:0000313" key="1">
    <source>
        <dbReference type="EMBL" id="KRX07832.1"/>
    </source>
</evidence>